<dbReference type="Pfam" id="PF01042">
    <property type="entry name" value="Ribonuc_L-PSP"/>
    <property type="match status" value="1"/>
</dbReference>
<gene>
    <name evidence="1" type="ORF">GCM10023209_28040</name>
</gene>
<dbReference type="InterPro" id="IPR035959">
    <property type="entry name" value="RutC-like_sf"/>
</dbReference>
<dbReference type="InterPro" id="IPR006175">
    <property type="entry name" value="YjgF/YER057c/UK114"/>
</dbReference>
<keyword evidence="2" id="KW-1185">Reference proteome</keyword>
<protein>
    <submittedName>
        <fullName evidence="1">Uncharacterized protein</fullName>
    </submittedName>
</protein>
<organism evidence="1 2">
    <name type="scientific">[Roseibacterium] beibuensis</name>
    <dbReference type="NCBI Taxonomy" id="1193142"/>
    <lineage>
        <taxon>Bacteria</taxon>
        <taxon>Pseudomonadati</taxon>
        <taxon>Pseudomonadota</taxon>
        <taxon>Alphaproteobacteria</taxon>
        <taxon>Rhodobacterales</taxon>
        <taxon>Roseobacteraceae</taxon>
        <taxon>Roseicyclus</taxon>
    </lineage>
</organism>
<dbReference type="EMBL" id="BAABHW010000004">
    <property type="protein sequence ID" value="GAA5077634.1"/>
    <property type="molecule type" value="Genomic_DNA"/>
</dbReference>
<dbReference type="PANTHER" id="PTHR43857">
    <property type="entry name" value="BLR7761 PROTEIN"/>
    <property type="match status" value="1"/>
</dbReference>
<evidence type="ECO:0000313" key="1">
    <source>
        <dbReference type="EMBL" id="GAA5077634.1"/>
    </source>
</evidence>
<dbReference type="SUPFAM" id="SSF55298">
    <property type="entry name" value="YjgF-like"/>
    <property type="match status" value="1"/>
</dbReference>
<comment type="caution">
    <text evidence="1">The sequence shown here is derived from an EMBL/GenBank/DDBJ whole genome shotgun (WGS) entry which is preliminary data.</text>
</comment>
<proteinExistence type="predicted"/>
<dbReference type="PANTHER" id="PTHR43857:SF1">
    <property type="entry name" value="YJGH FAMILY PROTEIN"/>
    <property type="match status" value="1"/>
</dbReference>
<accession>A0ABP9LJZ7</accession>
<dbReference type="Proteomes" id="UP001499910">
    <property type="component" value="Unassembled WGS sequence"/>
</dbReference>
<name>A0ABP9LJZ7_9RHOB</name>
<reference evidence="2" key="1">
    <citation type="journal article" date="2019" name="Int. J. Syst. Evol. Microbiol.">
        <title>The Global Catalogue of Microorganisms (GCM) 10K type strain sequencing project: providing services to taxonomists for standard genome sequencing and annotation.</title>
        <authorList>
            <consortium name="The Broad Institute Genomics Platform"/>
            <consortium name="The Broad Institute Genome Sequencing Center for Infectious Disease"/>
            <person name="Wu L."/>
            <person name="Ma J."/>
        </authorList>
    </citation>
    <scope>NUCLEOTIDE SEQUENCE [LARGE SCALE GENOMIC DNA]</scope>
    <source>
        <strain evidence="2">JCM 18015</strain>
    </source>
</reference>
<dbReference type="Gene3D" id="3.30.1330.40">
    <property type="entry name" value="RutC-like"/>
    <property type="match status" value="1"/>
</dbReference>
<evidence type="ECO:0000313" key="2">
    <source>
        <dbReference type="Proteomes" id="UP001499910"/>
    </source>
</evidence>
<sequence>MIKISPRWLWVWWNRPEPMIAARAGKPDTQGDPKNFRRAACFSGGAIWNASKLCIVTRRIATNLEDRGRDGNGRPRTALHVKTGKMTDMPLRALTPSAIRPPFAAYAHGTYVPKDAEWVFTSGQLGISPDDVIPESPEAQAELCFAAIDAILSEAGFARSDTVRINAFVTDRAFMAGYMSVRDRWCAGLSRLPASTLVIVSGFTRPEFKVEVEVTAARVSTR</sequence>
<dbReference type="CDD" id="cd00448">
    <property type="entry name" value="YjgF_YER057c_UK114_family"/>
    <property type="match status" value="1"/>
</dbReference>